<dbReference type="AlphaFoldDB" id="A0A7S1JEP6"/>
<feature type="signal peptide" evidence="1">
    <location>
        <begin position="1"/>
        <end position="22"/>
    </location>
</feature>
<sequence>MGQSQQRLLLICVLMLWICASASKPVVASTNKNGVRTPQAHGTSALLRTPVCHSSKQVLERNATSRGNQSMCSALCNDGTVPVYFARRKDPLKFIVWLQGGGFCDPGRSKVTGCPFHPCQGPRWTSSWTSETYDPTQHHQGKFILRPDGPFAGWSKAFVVYCDGSSFLSNWTAPVTGVDGQGRANITYHLQGHQILLEALNHLLLHRGMRHATDVIFGGTSAGGMATVHNCDIVGDYLTSVSPSLKRYACLVDSGIFLDLPSHHSVVLPILNAGERLGMRACMHHLFNVHQSVALSQPSCNHSRLHECFMPQYRVAKIKYRYFVLQNMYDTWQEKMFGPILCADLDRFTQQVTAIFNPVTHPNGLFVLGCHSHSIPITAHQVVADRFFQWFAHQKVVHVLPPRDDRLCYDRKKGKQKPFCKKK</sequence>
<organism evidence="2">
    <name type="scientific">Eutreptiella gymnastica</name>
    <dbReference type="NCBI Taxonomy" id="73025"/>
    <lineage>
        <taxon>Eukaryota</taxon>
        <taxon>Discoba</taxon>
        <taxon>Euglenozoa</taxon>
        <taxon>Euglenida</taxon>
        <taxon>Spirocuta</taxon>
        <taxon>Euglenophyceae</taxon>
        <taxon>Eutreptiales</taxon>
        <taxon>Eutreptiaceae</taxon>
        <taxon>Eutreptiella</taxon>
    </lineage>
</organism>
<dbReference type="Pfam" id="PF03283">
    <property type="entry name" value="PAE"/>
    <property type="match status" value="1"/>
</dbReference>
<gene>
    <name evidence="2" type="ORF">EGYM00392_LOCUS51608</name>
</gene>
<dbReference type="EMBL" id="HBGA01140424">
    <property type="protein sequence ID" value="CAD9040441.1"/>
    <property type="molecule type" value="Transcribed_RNA"/>
</dbReference>
<evidence type="ECO:0000313" key="2">
    <source>
        <dbReference type="EMBL" id="CAD9040441.1"/>
    </source>
</evidence>
<evidence type="ECO:0008006" key="3">
    <source>
        <dbReference type="Google" id="ProtNLM"/>
    </source>
</evidence>
<proteinExistence type="predicted"/>
<reference evidence="2" key="1">
    <citation type="submission" date="2021-01" db="EMBL/GenBank/DDBJ databases">
        <authorList>
            <person name="Corre E."/>
            <person name="Pelletier E."/>
            <person name="Niang G."/>
            <person name="Scheremetjew M."/>
            <person name="Finn R."/>
            <person name="Kale V."/>
            <person name="Holt S."/>
            <person name="Cochrane G."/>
            <person name="Meng A."/>
            <person name="Brown T."/>
            <person name="Cohen L."/>
        </authorList>
    </citation>
    <scope>NUCLEOTIDE SEQUENCE</scope>
    <source>
        <strain evidence="2">NIES-381</strain>
    </source>
</reference>
<name>A0A7S1JEP6_9EUGL</name>
<keyword evidence="1" id="KW-0732">Signal</keyword>
<dbReference type="GO" id="GO:0016787">
    <property type="term" value="F:hydrolase activity"/>
    <property type="evidence" value="ECO:0007669"/>
    <property type="project" value="InterPro"/>
</dbReference>
<protein>
    <recommendedName>
        <fullName evidence="3">Pectin acetylesterase</fullName>
    </recommendedName>
</protein>
<feature type="chain" id="PRO_5031362212" description="Pectin acetylesterase" evidence="1">
    <location>
        <begin position="23"/>
        <end position="423"/>
    </location>
</feature>
<dbReference type="PANTHER" id="PTHR21562">
    <property type="entry name" value="NOTUM-RELATED"/>
    <property type="match status" value="1"/>
</dbReference>
<dbReference type="InterPro" id="IPR004963">
    <property type="entry name" value="PAE/NOTUM"/>
</dbReference>
<evidence type="ECO:0000256" key="1">
    <source>
        <dbReference type="SAM" id="SignalP"/>
    </source>
</evidence>
<accession>A0A7S1JEP6</accession>